<geneLocation type="plasmid" evidence="2">
    <name>pEIB1</name>
</geneLocation>
<reference evidence="2" key="2">
    <citation type="journal article" date="2004" name="Arch. Microbiol.">
        <title>Cloning, identification and expression of an entE homologue angE from Vibrio anguillarum serotype O1.</title>
        <authorList>
            <person name="Liu Q."/>
            <person name="Ma Y."/>
            <person name="Wu H."/>
            <person name="Shao M."/>
            <person name="Liu H."/>
            <person name="Zhang Y."/>
        </authorList>
    </citation>
    <scope>NUCLEOTIDE SEQUENCE</scope>
    <source>
        <plasmid evidence="2">pEIB1</plasmid>
    </source>
</reference>
<dbReference type="AlphaFoldDB" id="Q83XH5"/>
<evidence type="ECO:0000313" key="2">
    <source>
        <dbReference type="EMBL" id="AAO92394.1"/>
    </source>
</evidence>
<accession>Q83XH5</accession>
<reference evidence="5 6" key="4">
    <citation type="journal article" date="2021" name="PeerJ">
        <title>Analysis of 44 Vibrio anguillarum genomes reveals high genetic diversity.</title>
        <authorList>
            <person name="Hansen M.J."/>
            <person name="Dalsgaard I."/>
        </authorList>
    </citation>
    <scope>NUCLEOTIDE SEQUENCE [LARGE SCALE GENOMIC DNA]</scope>
    <source>
        <strain evidence="4 6">040915-1/1B</strain>
        <strain evidence="3 5">17-16730-2A</strain>
    </source>
</reference>
<evidence type="ECO:0000313" key="5">
    <source>
        <dbReference type="Proteomes" id="UP000722957"/>
    </source>
</evidence>
<dbReference type="EMBL" id="RDOM01000082">
    <property type="protein sequence ID" value="MBF4274040.1"/>
    <property type="molecule type" value="Genomic_DNA"/>
</dbReference>
<dbReference type="Proteomes" id="UP000726136">
    <property type="component" value="Unassembled WGS sequence"/>
</dbReference>
<gene>
    <name evidence="2" type="primary">JM40</name>
    <name evidence="3" type="ORF">EAY07_18840</name>
    <name evidence="4" type="ORF">EAY46_21435</name>
</gene>
<dbReference type="InterPro" id="IPR025669">
    <property type="entry name" value="AAA_dom"/>
</dbReference>
<evidence type="ECO:0000313" key="6">
    <source>
        <dbReference type="Proteomes" id="UP000726136"/>
    </source>
</evidence>
<evidence type="ECO:0000313" key="3">
    <source>
        <dbReference type="EMBL" id="MBF4274040.1"/>
    </source>
</evidence>
<dbReference type="InterPro" id="IPR027417">
    <property type="entry name" value="P-loop_NTPase"/>
</dbReference>
<dbReference type="InterPro" id="IPR050678">
    <property type="entry name" value="DNA_Partitioning_ATPase"/>
</dbReference>
<dbReference type="SUPFAM" id="SSF52540">
    <property type="entry name" value="P-loop containing nucleoside triphosphate hydrolases"/>
    <property type="match status" value="1"/>
</dbReference>
<sequence>MPFSKESKTMGKIISLVNEKGGVGKTTMTFNLAYYLSAIEDKKVLVVDLDPQFNLTRKFWSPNDIPEEIKRKVGTSNALTLFDEPEEFYGKAYLVNERVSIFGTSAHISTCNNCPNDQVIAFRDNLNRLSNEYDYVLIDCPPSVGNLQFAALSAARFALIPTVTDIDSTEAVVKVLNSMAKVKGVTNPNLMLLGIFFNVLKNPPTVIQKHFVQNLEEQHKGLMFQTKIMSTTQVQEASTIKQSLFEYAPQKAKDINLNAFMVEALERIQELEK</sequence>
<protein>
    <submittedName>
        <fullName evidence="3">ParA family protein</fullName>
    </submittedName>
    <submittedName>
        <fullName evidence="2">Putative partition protein</fullName>
    </submittedName>
</protein>
<dbReference type="KEGG" id="vau:VANGNB10_67p059c"/>
<name>Q83XH5_VIBAN</name>
<keyword evidence="2" id="KW-0614">Plasmid</keyword>
<proteinExistence type="predicted"/>
<dbReference type="Pfam" id="PF13614">
    <property type="entry name" value="AAA_31"/>
    <property type="match status" value="1"/>
</dbReference>
<reference evidence="2" key="3">
    <citation type="journal article" date="2005" name="Arch. Microbiol.">
        <title>Gene cloning, expression and functional characterization of a phosphopantetheinyl transferase from Vibrio anguillarum serotype O1.</title>
        <authorList>
            <person name="Liu Q."/>
            <person name="Ma Y."/>
            <person name="Zhou L."/>
            <person name="Zhang Y."/>
        </authorList>
    </citation>
    <scope>NUCLEOTIDE SEQUENCE</scope>
    <source>
        <plasmid evidence="2">pEIB1</plasmid>
    </source>
</reference>
<dbReference type="PANTHER" id="PTHR13696:SF99">
    <property type="entry name" value="COBYRINIC ACID AC-DIAMIDE SYNTHASE"/>
    <property type="match status" value="1"/>
</dbReference>
<dbReference type="PANTHER" id="PTHR13696">
    <property type="entry name" value="P-LOOP CONTAINING NUCLEOSIDE TRIPHOSPHATE HYDROLASE"/>
    <property type="match status" value="1"/>
</dbReference>
<organism evidence="2">
    <name type="scientific">Vibrio anguillarum</name>
    <name type="common">Listonella anguillarum</name>
    <dbReference type="NCBI Taxonomy" id="55601"/>
    <lineage>
        <taxon>Bacteria</taxon>
        <taxon>Pseudomonadati</taxon>
        <taxon>Pseudomonadota</taxon>
        <taxon>Gammaproteobacteria</taxon>
        <taxon>Vibrionales</taxon>
        <taxon>Vibrionaceae</taxon>
        <taxon>Vibrio</taxon>
    </lineage>
</organism>
<dbReference type="EMBL" id="AY255699">
    <property type="protein sequence ID" value="AAO92394.1"/>
    <property type="molecule type" value="Genomic_DNA"/>
</dbReference>
<evidence type="ECO:0000259" key="1">
    <source>
        <dbReference type="Pfam" id="PF13614"/>
    </source>
</evidence>
<reference evidence="2" key="1">
    <citation type="journal article" date="2003" name="Acta Biochim. Biophys. Sin.">
        <title>DNA sequencing of a plasmid with virulence from marine fish pathogen Vibrio anguillarum.</title>
        <authorList>
            <person name="Wu H.Z."/>
            <person name="Zhang H.Z."/>
            <person name="Lu C.X."/>
            <person name="Liang N."/>
            <person name="Jin H.Y."/>
            <person name="Ma Y."/>
            <person name="Zhang Y.X."/>
        </authorList>
    </citation>
    <scope>NUCLEOTIDE SEQUENCE</scope>
    <source>
        <plasmid evidence="2">pEIB1</plasmid>
    </source>
</reference>
<keyword evidence="6" id="KW-1185">Reference proteome</keyword>
<evidence type="ECO:0000313" key="4">
    <source>
        <dbReference type="EMBL" id="MBF4375568.1"/>
    </source>
</evidence>
<dbReference type="Proteomes" id="UP000722957">
    <property type="component" value="Unassembled WGS sequence"/>
</dbReference>
<dbReference type="OMA" id="PVWKIKK"/>
<feature type="domain" description="AAA" evidence="1">
    <location>
        <begin position="12"/>
        <end position="190"/>
    </location>
</feature>
<dbReference type="Gene3D" id="3.40.50.300">
    <property type="entry name" value="P-loop containing nucleotide triphosphate hydrolases"/>
    <property type="match status" value="1"/>
</dbReference>
<dbReference type="EMBL" id="RDPI01000213">
    <property type="protein sequence ID" value="MBF4375568.1"/>
    <property type="molecule type" value="Genomic_DNA"/>
</dbReference>
<dbReference type="CDD" id="cd02042">
    <property type="entry name" value="ParAB_family"/>
    <property type="match status" value="1"/>
</dbReference>